<sequence length="64" mass="7557">MNQEDVLDVLQKLRNNELDLYRVSKADFLHFCAVLLKQEDAIDFRGNAQHRGETIYTYEPGWTK</sequence>
<name>A0ABV6KC03_9BACI</name>
<dbReference type="Proteomes" id="UP001589838">
    <property type="component" value="Unassembled WGS sequence"/>
</dbReference>
<gene>
    <name evidence="1" type="ORF">ACFFHM_09865</name>
</gene>
<reference evidence="1 2" key="1">
    <citation type="submission" date="2024-09" db="EMBL/GenBank/DDBJ databases">
        <authorList>
            <person name="Sun Q."/>
            <person name="Mori K."/>
        </authorList>
    </citation>
    <scope>NUCLEOTIDE SEQUENCE [LARGE SCALE GENOMIC DNA]</scope>
    <source>
        <strain evidence="1 2">NCAIM B.02610</strain>
    </source>
</reference>
<dbReference type="RefSeq" id="WP_335960405.1">
    <property type="nucleotide sequence ID" value="NZ_JAXBLX010000010.1"/>
</dbReference>
<dbReference type="EMBL" id="JBHLUX010000025">
    <property type="protein sequence ID" value="MFC0470789.1"/>
    <property type="molecule type" value="Genomic_DNA"/>
</dbReference>
<proteinExistence type="predicted"/>
<accession>A0ABV6KC03</accession>
<keyword evidence="2" id="KW-1185">Reference proteome</keyword>
<evidence type="ECO:0000313" key="2">
    <source>
        <dbReference type="Proteomes" id="UP001589838"/>
    </source>
</evidence>
<comment type="caution">
    <text evidence="1">The sequence shown here is derived from an EMBL/GenBank/DDBJ whole genome shotgun (WGS) entry which is preliminary data.</text>
</comment>
<protein>
    <submittedName>
        <fullName evidence="1">Uncharacterized protein</fullName>
    </submittedName>
</protein>
<organism evidence="1 2">
    <name type="scientific">Halalkalibacter kiskunsagensis</name>
    <dbReference type="NCBI Taxonomy" id="1548599"/>
    <lineage>
        <taxon>Bacteria</taxon>
        <taxon>Bacillati</taxon>
        <taxon>Bacillota</taxon>
        <taxon>Bacilli</taxon>
        <taxon>Bacillales</taxon>
        <taxon>Bacillaceae</taxon>
        <taxon>Halalkalibacter</taxon>
    </lineage>
</organism>
<evidence type="ECO:0000313" key="1">
    <source>
        <dbReference type="EMBL" id="MFC0470789.1"/>
    </source>
</evidence>